<reference evidence="1" key="3">
    <citation type="submission" date="2010-09" db="EMBL/GenBank/DDBJ databases">
        <title>Annotation of Gaeumannomyces graminis var. tritici R3-111a-1.</title>
        <authorList>
            <consortium name="The Broad Institute Genome Sequencing Platform"/>
            <person name="Ma L.-J."/>
            <person name="Dead R."/>
            <person name="Young S.K."/>
            <person name="Zeng Q."/>
            <person name="Gargeya S."/>
            <person name="Fitzgerald M."/>
            <person name="Haas B."/>
            <person name="Abouelleil A."/>
            <person name="Alvarado L."/>
            <person name="Arachchi H.M."/>
            <person name="Berlin A."/>
            <person name="Brown A."/>
            <person name="Chapman S.B."/>
            <person name="Chen Z."/>
            <person name="Dunbar C."/>
            <person name="Freedman E."/>
            <person name="Gearin G."/>
            <person name="Gellesch M."/>
            <person name="Goldberg J."/>
            <person name="Griggs A."/>
            <person name="Gujja S."/>
            <person name="Heiman D."/>
            <person name="Howarth C."/>
            <person name="Larson L."/>
            <person name="Lui A."/>
            <person name="MacDonald P.J.P."/>
            <person name="Mehta T."/>
            <person name="Montmayeur A."/>
            <person name="Murphy C."/>
            <person name="Neiman D."/>
            <person name="Pearson M."/>
            <person name="Priest M."/>
            <person name="Roberts A."/>
            <person name="Saif S."/>
            <person name="Shea T."/>
            <person name="Shenoy N."/>
            <person name="Sisk P."/>
            <person name="Stolte C."/>
            <person name="Sykes S."/>
            <person name="Yandava C."/>
            <person name="Wortman J."/>
            <person name="Nusbaum C."/>
            <person name="Birren B."/>
        </authorList>
    </citation>
    <scope>NUCLEOTIDE SEQUENCE</scope>
    <source>
        <strain evidence="1">R3-111a-1</strain>
    </source>
</reference>
<reference evidence="3" key="1">
    <citation type="submission" date="2010-07" db="EMBL/GenBank/DDBJ databases">
        <title>The genome sequence of Gaeumannomyces graminis var. tritici strain R3-111a-1.</title>
        <authorList>
            <consortium name="The Broad Institute Genome Sequencing Platform"/>
            <person name="Ma L.-J."/>
            <person name="Dead R."/>
            <person name="Young S."/>
            <person name="Zeng Q."/>
            <person name="Koehrsen M."/>
            <person name="Alvarado L."/>
            <person name="Berlin A."/>
            <person name="Chapman S.B."/>
            <person name="Chen Z."/>
            <person name="Freedman E."/>
            <person name="Gellesch M."/>
            <person name="Goldberg J."/>
            <person name="Griggs A."/>
            <person name="Gujja S."/>
            <person name="Heilman E.R."/>
            <person name="Heiman D."/>
            <person name="Hepburn T."/>
            <person name="Howarth C."/>
            <person name="Jen D."/>
            <person name="Larson L."/>
            <person name="Mehta T."/>
            <person name="Neiman D."/>
            <person name="Pearson M."/>
            <person name="Roberts A."/>
            <person name="Saif S."/>
            <person name="Shea T."/>
            <person name="Shenoy N."/>
            <person name="Sisk P."/>
            <person name="Stolte C."/>
            <person name="Sykes S."/>
            <person name="Walk T."/>
            <person name="White J."/>
            <person name="Yandava C."/>
            <person name="Haas B."/>
            <person name="Nusbaum C."/>
            <person name="Birren B."/>
        </authorList>
    </citation>
    <scope>NUCLEOTIDE SEQUENCE [LARGE SCALE GENOMIC DNA]</scope>
    <source>
        <strain evidence="3">R3-111a-1</strain>
    </source>
</reference>
<protein>
    <submittedName>
        <fullName evidence="1 2">Uncharacterized protein</fullName>
    </submittedName>
</protein>
<dbReference type="EMBL" id="GL385399">
    <property type="protein sequence ID" value="EJT72965.1"/>
    <property type="molecule type" value="Genomic_DNA"/>
</dbReference>
<dbReference type="STRING" id="644352.J3P8I2"/>
<reference evidence="1" key="2">
    <citation type="submission" date="2010-07" db="EMBL/GenBank/DDBJ databases">
        <authorList>
            <consortium name="The Broad Institute Genome Sequencing Platform"/>
            <consortium name="Broad Institute Genome Sequencing Center for Infectious Disease"/>
            <person name="Ma L.-J."/>
            <person name="Dead R."/>
            <person name="Young S."/>
            <person name="Zeng Q."/>
            <person name="Koehrsen M."/>
            <person name="Alvarado L."/>
            <person name="Berlin A."/>
            <person name="Chapman S.B."/>
            <person name="Chen Z."/>
            <person name="Freedman E."/>
            <person name="Gellesch M."/>
            <person name="Goldberg J."/>
            <person name="Griggs A."/>
            <person name="Gujja S."/>
            <person name="Heilman E.R."/>
            <person name="Heiman D."/>
            <person name="Hepburn T."/>
            <person name="Howarth C."/>
            <person name="Jen D."/>
            <person name="Larson L."/>
            <person name="Mehta T."/>
            <person name="Neiman D."/>
            <person name="Pearson M."/>
            <person name="Roberts A."/>
            <person name="Saif S."/>
            <person name="Shea T."/>
            <person name="Shenoy N."/>
            <person name="Sisk P."/>
            <person name="Stolte C."/>
            <person name="Sykes S."/>
            <person name="Walk T."/>
            <person name="White J."/>
            <person name="Yandava C."/>
            <person name="Haas B."/>
            <person name="Nusbaum C."/>
            <person name="Birren B."/>
        </authorList>
    </citation>
    <scope>NUCLEOTIDE SEQUENCE</scope>
    <source>
        <strain evidence="1">R3-111a-1</strain>
    </source>
</reference>
<sequence length="152" mass="17288">MVFRLRHELWSCSENPTYTTALSRTEANISKYTCGFSDFPMPGNESIWKTMSSTLTSTRTSSLTQRSRLWPGTRTIPSGVSSSQNQGPVEVQEFGKAALCHGYQTKAVLQAWLHKAAGMGMENLSWGWRGRKFRRQGPKMYRLTFLIIRFTP</sequence>
<name>J3P8I2_GAET3</name>
<dbReference type="GeneID" id="20350274"/>
<evidence type="ECO:0000313" key="1">
    <source>
        <dbReference type="EMBL" id="EJT72965.1"/>
    </source>
</evidence>
<dbReference type="AlphaFoldDB" id="J3P8I2"/>
<dbReference type="EnsemblFungi" id="EJT72965">
    <property type="protein sequence ID" value="EJT72965"/>
    <property type="gene ID" value="GGTG_09816"/>
</dbReference>
<reference evidence="2" key="5">
    <citation type="submission" date="2018-04" db="UniProtKB">
        <authorList>
            <consortium name="EnsemblFungi"/>
        </authorList>
    </citation>
    <scope>IDENTIFICATION</scope>
    <source>
        <strain evidence="2">R3-111a-1</strain>
    </source>
</reference>
<gene>
    <name evidence="2" type="primary">20350274</name>
    <name evidence="1" type="ORF">GGTG_09816</name>
</gene>
<keyword evidence="3" id="KW-1185">Reference proteome</keyword>
<dbReference type="OrthoDB" id="66881at2759"/>
<proteinExistence type="predicted"/>
<dbReference type="RefSeq" id="XP_009225939.1">
    <property type="nucleotide sequence ID" value="XM_009227675.1"/>
</dbReference>
<evidence type="ECO:0000313" key="2">
    <source>
        <dbReference type="EnsemblFungi" id="EJT72965"/>
    </source>
</evidence>
<accession>J3P8I2</accession>
<dbReference type="VEuPathDB" id="FungiDB:GGTG_09816"/>
<reference evidence="2" key="4">
    <citation type="journal article" date="2015" name="G3 (Bethesda)">
        <title>Genome sequences of three phytopathogenic species of the Magnaporthaceae family of fungi.</title>
        <authorList>
            <person name="Okagaki L.H."/>
            <person name="Nunes C.C."/>
            <person name="Sailsbery J."/>
            <person name="Clay B."/>
            <person name="Brown D."/>
            <person name="John T."/>
            <person name="Oh Y."/>
            <person name="Young N."/>
            <person name="Fitzgerald M."/>
            <person name="Haas B.J."/>
            <person name="Zeng Q."/>
            <person name="Young S."/>
            <person name="Adiconis X."/>
            <person name="Fan L."/>
            <person name="Levin J.Z."/>
            <person name="Mitchell T.K."/>
            <person name="Okubara P.A."/>
            <person name="Farman M.L."/>
            <person name="Kohn L.M."/>
            <person name="Birren B."/>
            <person name="Ma L.-J."/>
            <person name="Dean R.A."/>
        </authorList>
    </citation>
    <scope>NUCLEOTIDE SEQUENCE</scope>
    <source>
        <strain evidence="2">R3-111a-1</strain>
    </source>
</reference>
<dbReference type="HOGENOM" id="CLU_1722480_0_0_1"/>
<evidence type="ECO:0000313" key="3">
    <source>
        <dbReference type="Proteomes" id="UP000006039"/>
    </source>
</evidence>
<organism evidence="1">
    <name type="scientific">Gaeumannomyces tritici (strain R3-111a-1)</name>
    <name type="common">Wheat and barley take-all root rot fungus</name>
    <name type="synonym">Gaeumannomyces graminis var. tritici</name>
    <dbReference type="NCBI Taxonomy" id="644352"/>
    <lineage>
        <taxon>Eukaryota</taxon>
        <taxon>Fungi</taxon>
        <taxon>Dikarya</taxon>
        <taxon>Ascomycota</taxon>
        <taxon>Pezizomycotina</taxon>
        <taxon>Sordariomycetes</taxon>
        <taxon>Sordariomycetidae</taxon>
        <taxon>Magnaporthales</taxon>
        <taxon>Magnaporthaceae</taxon>
        <taxon>Gaeumannomyces</taxon>
    </lineage>
</organism>
<dbReference type="Proteomes" id="UP000006039">
    <property type="component" value="Unassembled WGS sequence"/>
</dbReference>